<dbReference type="GO" id="GO:0008270">
    <property type="term" value="F:zinc ion binding"/>
    <property type="evidence" value="ECO:0007669"/>
    <property type="project" value="UniProtKB-KW"/>
</dbReference>
<evidence type="ECO:0000256" key="6">
    <source>
        <dbReference type="ARBA" id="ARBA00023015"/>
    </source>
</evidence>
<dbReference type="InterPro" id="IPR050717">
    <property type="entry name" value="C2H2-ZF_Transcription_Reg"/>
</dbReference>
<organism evidence="11 12">
    <name type="scientific">Nesidiocoris tenuis</name>
    <dbReference type="NCBI Taxonomy" id="355587"/>
    <lineage>
        <taxon>Eukaryota</taxon>
        <taxon>Metazoa</taxon>
        <taxon>Ecdysozoa</taxon>
        <taxon>Arthropoda</taxon>
        <taxon>Hexapoda</taxon>
        <taxon>Insecta</taxon>
        <taxon>Pterygota</taxon>
        <taxon>Neoptera</taxon>
        <taxon>Paraneoptera</taxon>
        <taxon>Hemiptera</taxon>
        <taxon>Heteroptera</taxon>
        <taxon>Panheteroptera</taxon>
        <taxon>Cimicomorpha</taxon>
        <taxon>Miridae</taxon>
        <taxon>Dicyphina</taxon>
        <taxon>Nesidiocoris</taxon>
    </lineage>
</organism>
<dbReference type="PANTHER" id="PTHR14196:SF0">
    <property type="entry name" value="PROTEIN BOWEL"/>
    <property type="match status" value="1"/>
</dbReference>
<dbReference type="FunFam" id="3.30.160.60:FF:000712">
    <property type="entry name" value="Drumstick, isoform C"/>
    <property type="match status" value="1"/>
</dbReference>
<dbReference type="SMART" id="SM00355">
    <property type="entry name" value="ZnF_C2H2"/>
    <property type="match status" value="2"/>
</dbReference>
<dbReference type="PANTHER" id="PTHR14196">
    <property type="entry name" value="ODD-SKIPPED - RELATED"/>
    <property type="match status" value="1"/>
</dbReference>
<evidence type="ECO:0000256" key="8">
    <source>
        <dbReference type="ARBA" id="ARBA00023242"/>
    </source>
</evidence>
<feature type="domain" description="C2H2-type" evidence="10">
    <location>
        <begin position="25"/>
        <end position="52"/>
    </location>
</feature>
<dbReference type="GO" id="GO:0000977">
    <property type="term" value="F:RNA polymerase II transcription regulatory region sequence-specific DNA binding"/>
    <property type="evidence" value="ECO:0007669"/>
    <property type="project" value="TreeGrafter"/>
</dbReference>
<keyword evidence="6" id="KW-0805">Transcription regulation</keyword>
<sequence>MFAIMQLETDERREFRRKMRSKCDFVCKFCQRRFTKSYNLMIHERSHKDDITFTCDICGKTFKRQDNLKQHSALRKGWQNLWRLQATDICMID</sequence>
<evidence type="ECO:0000256" key="4">
    <source>
        <dbReference type="ARBA" id="ARBA00022771"/>
    </source>
</evidence>
<dbReference type="GO" id="GO:0000981">
    <property type="term" value="F:DNA-binding transcription factor activity, RNA polymerase II-specific"/>
    <property type="evidence" value="ECO:0007669"/>
    <property type="project" value="TreeGrafter"/>
</dbReference>
<evidence type="ECO:0000256" key="9">
    <source>
        <dbReference type="PROSITE-ProRule" id="PRU00042"/>
    </source>
</evidence>
<dbReference type="PROSITE" id="PS50157">
    <property type="entry name" value="ZINC_FINGER_C2H2_2"/>
    <property type="match status" value="2"/>
</dbReference>
<keyword evidence="3" id="KW-0677">Repeat</keyword>
<dbReference type="FunFam" id="3.30.160.60:FF:000145">
    <property type="entry name" value="Zinc finger protein 574"/>
    <property type="match status" value="1"/>
</dbReference>
<evidence type="ECO:0000256" key="3">
    <source>
        <dbReference type="ARBA" id="ARBA00022737"/>
    </source>
</evidence>
<keyword evidence="5" id="KW-0862">Zinc</keyword>
<dbReference type="GO" id="GO:0005634">
    <property type="term" value="C:nucleus"/>
    <property type="evidence" value="ECO:0007669"/>
    <property type="project" value="UniProtKB-SubCell"/>
</dbReference>
<evidence type="ECO:0000256" key="1">
    <source>
        <dbReference type="ARBA" id="ARBA00004123"/>
    </source>
</evidence>
<evidence type="ECO:0000259" key="10">
    <source>
        <dbReference type="PROSITE" id="PS50157"/>
    </source>
</evidence>
<name>A0A6H5HEU3_9HEMI</name>
<protein>
    <recommendedName>
        <fullName evidence="10">C2H2-type domain-containing protein</fullName>
    </recommendedName>
</protein>
<keyword evidence="4 9" id="KW-0863">Zinc-finger</keyword>
<keyword evidence="7" id="KW-0804">Transcription</keyword>
<gene>
    <name evidence="11" type="ORF">NTEN_LOCUS20163</name>
</gene>
<evidence type="ECO:0000256" key="7">
    <source>
        <dbReference type="ARBA" id="ARBA00023163"/>
    </source>
</evidence>
<comment type="subcellular location">
    <subcellularLocation>
        <location evidence="1">Nucleus</location>
    </subcellularLocation>
</comment>
<dbReference type="Pfam" id="PF00096">
    <property type="entry name" value="zf-C2H2"/>
    <property type="match status" value="2"/>
</dbReference>
<dbReference type="EMBL" id="CADCXU010029579">
    <property type="protein sequence ID" value="CAB0015823.1"/>
    <property type="molecule type" value="Genomic_DNA"/>
</dbReference>
<evidence type="ECO:0000256" key="2">
    <source>
        <dbReference type="ARBA" id="ARBA00022723"/>
    </source>
</evidence>
<evidence type="ECO:0000256" key="5">
    <source>
        <dbReference type="ARBA" id="ARBA00022833"/>
    </source>
</evidence>
<dbReference type="InterPro" id="IPR013087">
    <property type="entry name" value="Znf_C2H2_type"/>
</dbReference>
<reference evidence="11 12" key="1">
    <citation type="submission" date="2020-02" db="EMBL/GenBank/DDBJ databases">
        <authorList>
            <person name="Ferguson B K."/>
        </authorList>
    </citation>
    <scope>NUCLEOTIDE SEQUENCE [LARGE SCALE GENOMIC DNA]</scope>
</reference>
<evidence type="ECO:0000313" key="12">
    <source>
        <dbReference type="Proteomes" id="UP000479000"/>
    </source>
</evidence>
<dbReference type="Proteomes" id="UP000479000">
    <property type="component" value="Unassembled WGS sequence"/>
</dbReference>
<proteinExistence type="predicted"/>
<feature type="domain" description="C2H2-type" evidence="10">
    <location>
        <begin position="53"/>
        <end position="80"/>
    </location>
</feature>
<keyword evidence="2" id="KW-0479">Metal-binding</keyword>
<dbReference type="Gene3D" id="3.30.160.60">
    <property type="entry name" value="Classic Zinc Finger"/>
    <property type="match status" value="2"/>
</dbReference>
<dbReference type="PROSITE" id="PS00028">
    <property type="entry name" value="ZINC_FINGER_C2H2_1"/>
    <property type="match status" value="1"/>
</dbReference>
<accession>A0A6H5HEU3</accession>
<dbReference type="AlphaFoldDB" id="A0A6H5HEU3"/>
<keyword evidence="8" id="KW-0539">Nucleus</keyword>
<keyword evidence="12" id="KW-1185">Reference proteome</keyword>
<dbReference type="OrthoDB" id="9451254at2759"/>
<evidence type="ECO:0000313" key="11">
    <source>
        <dbReference type="EMBL" id="CAB0015823.1"/>
    </source>
</evidence>
<dbReference type="SUPFAM" id="SSF57667">
    <property type="entry name" value="beta-beta-alpha zinc fingers"/>
    <property type="match status" value="1"/>
</dbReference>
<dbReference type="InterPro" id="IPR036236">
    <property type="entry name" value="Znf_C2H2_sf"/>
</dbReference>